<evidence type="ECO:0000313" key="10">
    <source>
        <dbReference type="EMBL" id="MCY9599348.1"/>
    </source>
</evidence>
<dbReference type="InterPro" id="IPR027417">
    <property type="entry name" value="P-loop_NTPase"/>
</dbReference>
<keyword evidence="2 7" id="KW-0436">Ligase</keyword>
<dbReference type="EMBL" id="CP026520">
    <property type="protein sequence ID" value="QAV20894.1"/>
    <property type="molecule type" value="Genomic_DNA"/>
</dbReference>
<dbReference type="Pfam" id="PF07685">
    <property type="entry name" value="GATase_3"/>
    <property type="match status" value="1"/>
</dbReference>
<dbReference type="InterPro" id="IPR011698">
    <property type="entry name" value="GATase_3"/>
</dbReference>
<dbReference type="PANTHER" id="PTHR43873:SF1">
    <property type="entry name" value="COBYRINATE A,C-DIAMIDE SYNTHASE"/>
    <property type="match status" value="1"/>
</dbReference>
<dbReference type="PROSITE" id="PS51274">
    <property type="entry name" value="GATASE_COBBQ"/>
    <property type="match status" value="1"/>
</dbReference>
<dbReference type="NCBIfam" id="TIGR00379">
    <property type="entry name" value="cobB"/>
    <property type="match status" value="1"/>
</dbReference>
<dbReference type="NCBIfam" id="NF002204">
    <property type="entry name" value="PRK01077.1"/>
    <property type="match status" value="1"/>
</dbReference>
<evidence type="ECO:0000256" key="4">
    <source>
        <dbReference type="ARBA" id="ARBA00022840"/>
    </source>
</evidence>
<comment type="similarity">
    <text evidence="7">Belongs to the CobB/CbiA family.</text>
</comment>
<keyword evidence="3 7" id="KW-0547">Nucleotide-binding</keyword>
<evidence type="ECO:0000256" key="5">
    <source>
        <dbReference type="ARBA" id="ARBA00022842"/>
    </source>
</evidence>
<evidence type="ECO:0000313" key="12">
    <source>
        <dbReference type="Proteomes" id="UP000288943"/>
    </source>
</evidence>
<keyword evidence="7" id="KW-0169">Cobalamin biosynthesis</keyword>
<evidence type="ECO:0000256" key="1">
    <source>
        <dbReference type="ARBA" id="ARBA00001946"/>
    </source>
</evidence>
<dbReference type="GO" id="GO:0009236">
    <property type="term" value="P:cobalamin biosynthetic process"/>
    <property type="evidence" value="ECO:0007669"/>
    <property type="project" value="UniProtKB-UniRule"/>
</dbReference>
<evidence type="ECO:0000313" key="11">
    <source>
        <dbReference type="EMBL" id="QAV20894.1"/>
    </source>
</evidence>
<keyword evidence="13" id="KW-1185">Reference proteome</keyword>
<gene>
    <name evidence="7" type="primary">cbiA</name>
    <name evidence="10" type="ORF">M5X16_26760</name>
    <name evidence="11" type="ORF">PC41400_25690</name>
</gene>
<dbReference type="InterPro" id="IPR029062">
    <property type="entry name" value="Class_I_gatase-like"/>
</dbReference>
<dbReference type="EC" id="6.3.5.11" evidence="7"/>
<feature type="site" description="Increases nucleophilicity of active site Cys" evidence="7">
    <location>
        <position position="498"/>
    </location>
</feature>
<evidence type="ECO:0000313" key="13">
    <source>
        <dbReference type="Proteomes" id="UP001527202"/>
    </source>
</evidence>
<comment type="cofactor">
    <cofactor evidence="1 7">
        <name>Mg(2+)</name>
        <dbReference type="ChEBI" id="CHEBI:18420"/>
    </cofactor>
</comment>
<dbReference type="Pfam" id="PF01656">
    <property type="entry name" value="CbiA"/>
    <property type="match status" value="1"/>
</dbReference>
<dbReference type="EMBL" id="JAMDMJ010000042">
    <property type="protein sequence ID" value="MCY9599348.1"/>
    <property type="molecule type" value="Genomic_DNA"/>
</dbReference>
<dbReference type="HAMAP" id="MF_00027">
    <property type="entry name" value="CobB_CbiA"/>
    <property type="match status" value="1"/>
</dbReference>
<name>A0A410X2P2_9BACL</name>
<dbReference type="InterPro" id="IPR002586">
    <property type="entry name" value="CobQ/CobB/MinD/ParA_Nub-bd_dom"/>
</dbReference>
<dbReference type="SUPFAM" id="SSF52317">
    <property type="entry name" value="Class I glutamine amidotransferase-like"/>
    <property type="match status" value="1"/>
</dbReference>
<evidence type="ECO:0000256" key="2">
    <source>
        <dbReference type="ARBA" id="ARBA00022598"/>
    </source>
</evidence>
<dbReference type="PANTHER" id="PTHR43873">
    <property type="entry name" value="COBYRINATE A,C-DIAMIDE SYNTHASE"/>
    <property type="match status" value="1"/>
</dbReference>
<evidence type="ECO:0000256" key="3">
    <source>
        <dbReference type="ARBA" id="ARBA00022741"/>
    </source>
</evidence>
<dbReference type="CDD" id="cd05388">
    <property type="entry name" value="CobB_N"/>
    <property type="match status" value="1"/>
</dbReference>
<dbReference type="RefSeq" id="WP_042233512.1">
    <property type="nucleotide sequence ID" value="NZ_CP026520.1"/>
</dbReference>
<evidence type="ECO:0000256" key="7">
    <source>
        <dbReference type="HAMAP-Rule" id="MF_00027"/>
    </source>
</evidence>
<dbReference type="Gene3D" id="3.40.50.880">
    <property type="match status" value="1"/>
</dbReference>
<reference evidence="11 12" key="1">
    <citation type="submission" date="2018-01" db="EMBL/GenBank/DDBJ databases">
        <title>The whole genome sequencing and assembly of Paenibacillus chitinolyticus KCCM 41400 strain.</title>
        <authorList>
            <person name="Kim J.-Y."/>
            <person name="Park M.-K."/>
            <person name="Lee Y.-J."/>
            <person name="Yi H."/>
            <person name="Bahn Y.-S."/>
            <person name="Kim J.F."/>
            <person name="Lee D.-W."/>
        </authorList>
    </citation>
    <scope>NUCLEOTIDE SEQUENCE [LARGE SCALE GENOMIC DNA]</scope>
    <source>
        <strain evidence="11 12">KCCM 41400</strain>
    </source>
</reference>
<accession>A0A410X2P2</accession>
<dbReference type="GO" id="GO:0042242">
    <property type="term" value="F:cobyrinic acid a,c-diamide synthase activity"/>
    <property type="evidence" value="ECO:0007669"/>
    <property type="project" value="UniProtKB-UniRule"/>
</dbReference>
<feature type="active site" description="Nucleophile" evidence="7">
    <location>
        <position position="395"/>
    </location>
</feature>
<comment type="pathway">
    <text evidence="7">Cofactor biosynthesis; adenosylcobalamin biosynthesis; cob(II)yrinate a,c-diamide from sirohydrochlorin (anaerobic route): step 10/10.</text>
</comment>
<keyword evidence="6 7" id="KW-0315">Glutamine amidotransferase</keyword>
<dbReference type="KEGG" id="pchi:PC41400_25690"/>
<sequence length="526" mass="56336">MAAEQEKEPGTLSGTAETSAADFVPEAGGPIVSRAKRLLIAGTGSGVGKTTVTIGVMAALKARGLSVQGFKCGPDYIDPTYHTAVTGRLSRNLDSWMLPADTVREIYCRASRDADIAVIEGVMGFYDGKNPKTNEGSSAEISLLLQCPVILVVNCKSMARSAAAIVKGFQLLDPRVRIAGVFANLVGSEGHYRIVRDAIEQECGVPVIGYMLRDENLAMPERHLGLVPSIGRGELSPFFSQLAERISAHTDLERLLQAADTEPLEASARIFRPLEADGGGTAPEAPRSPLIGAHANADAAHEKVRPPEPRVRIAVAKDAAFHFYYPENLELLQAYGAELVYFSPLAGEKLPAGVDGLYLGGGFPEEFAERLAGLQEMKQSIAEGIVSGLPTLAECGGYMFLTDAIVDTSGRQYPMLGLVPGKVTMQTKLAALGYREATGTEGNFLLGPGDTARGHEFHYSVFEPAASATLPPAYKTKGMRGSKEEGALKGSLVSGYTHLHFASNPDMPRRWIEKCLLFRKMREGLV</sequence>
<proteinExistence type="inferred from homology"/>
<evidence type="ECO:0000259" key="9">
    <source>
        <dbReference type="Pfam" id="PF07685"/>
    </source>
</evidence>
<evidence type="ECO:0000259" key="8">
    <source>
        <dbReference type="Pfam" id="PF01656"/>
    </source>
</evidence>
<dbReference type="Gene3D" id="3.40.50.300">
    <property type="entry name" value="P-loop containing nucleotide triphosphate hydrolases"/>
    <property type="match status" value="2"/>
</dbReference>
<dbReference type="InterPro" id="IPR004484">
    <property type="entry name" value="CbiA/CobB_synth"/>
</dbReference>
<dbReference type="Proteomes" id="UP001527202">
    <property type="component" value="Unassembled WGS sequence"/>
</dbReference>
<dbReference type="SUPFAM" id="SSF52540">
    <property type="entry name" value="P-loop containing nucleoside triphosphate hydrolases"/>
    <property type="match status" value="1"/>
</dbReference>
<comment type="function">
    <text evidence="7">Catalyzes the ATP-dependent amidation of the two carboxylate groups at positions a and c of cobyrinate, using either L-glutamine or ammonia as the nitrogen source.</text>
</comment>
<feature type="domain" description="CobB/CobQ-like glutamine amidotransferase" evidence="9">
    <location>
        <begin position="312"/>
        <end position="504"/>
    </location>
</feature>
<keyword evidence="4 7" id="KW-0067">ATP-binding</keyword>
<comment type="domain">
    <text evidence="7">Comprises of two domains. The C-terminal domain contains the binding site for glutamine and catalyzes the hydrolysis of this substrate to glutamate and ammonia. The N-terminal domain is anticipated to bind ATP and cobyrinate and catalyzes the ultimate synthesis of the diamide product. The ammonia produced via the glutaminase domain is probably translocated to the adjacent domain via a molecular tunnel, where it reacts with an activated intermediate.</text>
</comment>
<dbReference type="AlphaFoldDB" id="A0A410X2P2"/>
<dbReference type="CDD" id="cd03130">
    <property type="entry name" value="GATase1_CobB"/>
    <property type="match status" value="1"/>
</dbReference>
<comment type="miscellaneous">
    <text evidence="7">The a and c carboxylates of cobyrinate are activated for nucleophilic attack via formation of a phosphorylated intermediate by ATP. CbiA catalyzes first the amidation of the c-carboxylate, and then that of the a-carboxylate.</text>
</comment>
<keyword evidence="5 7" id="KW-0460">Magnesium</keyword>
<dbReference type="OrthoDB" id="9764035at2"/>
<dbReference type="GO" id="GO:0005524">
    <property type="term" value="F:ATP binding"/>
    <property type="evidence" value="ECO:0007669"/>
    <property type="project" value="UniProtKB-UniRule"/>
</dbReference>
<reference evidence="10 13" key="2">
    <citation type="submission" date="2022-05" db="EMBL/GenBank/DDBJ databases">
        <title>Genome Sequencing of Bee-Associated Microbes.</title>
        <authorList>
            <person name="Dunlap C."/>
        </authorList>
    </citation>
    <scope>NUCLEOTIDE SEQUENCE [LARGE SCALE GENOMIC DNA]</scope>
    <source>
        <strain evidence="10 13">NRRL B-23120</strain>
    </source>
</reference>
<evidence type="ECO:0000256" key="6">
    <source>
        <dbReference type="ARBA" id="ARBA00022962"/>
    </source>
</evidence>
<feature type="domain" description="CobQ/CobB/MinD/ParA nucleotide binding" evidence="8">
    <location>
        <begin position="39"/>
        <end position="224"/>
    </location>
</feature>
<dbReference type="GeneID" id="95378188"/>
<organism evidence="11 12">
    <name type="scientific">Paenibacillus chitinolyticus</name>
    <dbReference type="NCBI Taxonomy" id="79263"/>
    <lineage>
        <taxon>Bacteria</taxon>
        <taxon>Bacillati</taxon>
        <taxon>Bacillota</taxon>
        <taxon>Bacilli</taxon>
        <taxon>Bacillales</taxon>
        <taxon>Paenibacillaceae</taxon>
        <taxon>Paenibacillus</taxon>
    </lineage>
</organism>
<protein>
    <recommendedName>
        <fullName evidence="7">Cobyrinate a,c-diamide synthase</fullName>
        <ecNumber evidence="7">6.3.5.11</ecNumber>
    </recommendedName>
    <alternativeName>
        <fullName evidence="7">Cobyrinic acid a,c-diamide synthetase</fullName>
    </alternativeName>
</protein>
<dbReference type="Proteomes" id="UP000288943">
    <property type="component" value="Chromosome"/>
</dbReference>
<dbReference type="UniPathway" id="UPA00148">
    <property type="reaction ID" value="UER00231"/>
</dbReference>
<comment type="catalytic activity">
    <reaction evidence="7">
        <text>cob(II)yrinate + 2 L-glutamine + 2 ATP + 2 H2O = cob(II)yrinate a,c diamide + 2 L-glutamate + 2 ADP + 2 phosphate + 2 H(+)</text>
        <dbReference type="Rhea" id="RHEA:26289"/>
        <dbReference type="ChEBI" id="CHEBI:15377"/>
        <dbReference type="ChEBI" id="CHEBI:15378"/>
        <dbReference type="ChEBI" id="CHEBI:29985"/>
        <dbReference type="ChEBI" id="CHEBI:30616"/>
        <dbReference type="ChEBI" id="CHEBI:43474"/>
        <dbReference type="ChEBI" id="CHEBI:58359"/>
        <dbReference type="ChEBI" id="CHEBI:58537"/>
        <dbReference type="ChEBI" id="CHEBI:58894"/>
        <dbReference type="ChEBI" id="CHEBI:456216"/>
        <dbReference type="EC" id="6.3.5.11"/>
    </reaction>
</comment>